<dbReference type="GO" id="GO:0004412">
    <property type="term" value="F:homoserine dehydrogenase activity"/>
    <property type="evidence" value="ECO:0007669"/>
    <property type="project" value="UniProtKB-EC"/>
</dbReference>
<evidence type="ECO:0000313" key="17">
    <source>
        <dbReference type="Proteomes" id="UP000234845"/>
    </source>
</evidence>
<dbReference type="InterPro" id="IPR036291">
    <property type="entry name" value="NAD(P)-bd_dom_sf"/>
</dbReference>
<evidence type="ECO:0000256" key="4">
    <source>
        <dbReference type="ARBA" id="ARBA00013213"/>
    </source>
</evidence>
<evidence type="ECO:0000256" key="5">
    <source>
        <dbReference type="ARBA" id="ARBA00013376"/>
    </source>
</evidence>
<reference evidence="17" key="1">
    <citation type="submission" date="2017-11" db="EMBL/GenBank/DDBJ databases">
        <title>The draft genome sequence of Chromatocurvus sp. F02.</title>
        <authorList>
            <person name="Du Z.-J."/>
            <person name="Chang Y.-Q."/>
        </authorList>
    </citation>
    <scope>NUCLEOTIDE SEQUENCE [LARGE SCALE GENOMIC DNA]</scope>
    <source>
        <strain evidence="17">F02</strain>
    </source>
</reference>
<evidence type="ECO:0000256" key="13">
    <source>
        <dbReference type="PIRSR" id="PIRSR000098-2"/>
    </source>
</evidence>
<feature type="active site" description="Proton donor" evidence="12">
    <location>
        <position position="224"/>
    </location>
</feature>
<dbReference type="PANTHER" id="PTHR43331">
    <property type="entry name" value="HOMOSERINE DEHYDROGENASE"/>
    <property type="match status" value="1"/>
</dbReference>
<dbReference type="PROSITE" id="PS51671">
    <property type="entry name" value="ACT"/>
    <property type="match status" value="1"/>
</dbReference>
<dbReference type="Pfam" id="PF03447">
    <property type="entry name" value="NAD_binding_3"/>
    <property type="match status" value="1"/>
</dbReference>
<dbReference type="InterPro" id="IPR002912">
    <property type="entry name" value="ACT_dom"/>
</dbReference>
<evidence type="ECO:0000256" key="2">
    <source>
        <dbReference type="ARBA" id="ARBA00005062"/>
    </source>
</evidence>
<comment type="pathway">
    <text evidence="2">Amino-acid biosynthesis; L-methionine biosynthesis via de novo pathway; L-homoserine from L-aspartate: step 3/3.</text>
</comment>
<comment type="caution">
    <text evidence="16">The sequence shown here is derived from an EMBL/GenBank/DDBJ whole genome shotgun (WGS) entry which is preliminary data.</text>
</comment>
<dbReference type="Pfam" id="PF00742">
    <property type="entry name" value="Homoserine_dh"/>
    <property type="match status" value="1"/>
</dbReference>
<evidence type="ECO:0000256" key="9">
    <source>
        <dbReference type="ARBA" id="ARBA00023002"/>
    </source>
</evidence>
<dbReference type="UniPathway" id="UPA00050">
    <property type="reaction ID" value="UER00063"/>
</dbReference>
<organism evidence="16 17">
    <name type="scientific">Kineobactrum sediminis</name>
    <dbReference type="NCBI Taxonomy" id="1905677"/>
    <lineage>
        <taxon>Bacteria</taxon>
        <taxon>Pseudomonadati</taxon>
        <taxon>Pseudomonadota</taxon>
        <taxon>Gammaproteobacteria</taxon>
        <taxon>Cellvibrionales</taxon>
        <taxon>Halieaceae</taxon>
        <taxon>Kineobactrum</taxon>
    </lineage>
</organism>
<name>A0A2N5XYK1_9GAMM</name>
<dbReference type="SUPFAM" id="SSF55021">
    <property type="entry name" value="ACT-like"/>
    <property type="match status" value="1"/>
</dbReference>
<dbReference type="EMBL" id="PKLZ01000015">
    <property type="protein sequence ID" value="PLW81217.1"/>
    <property type="molecule type" value="Genomic_DNA"/>
</dbReference>
<keyword evidence="8 13" id="KW-0521">NADP</keyword>
<dbReference type="FunFam" id="3.30.360.10:FF:000005">
    <property type="entry name" value="Homoserine dehydrogenase"/>
    <property type="match status" value="1"/>
</dbReference>
<dbReference type="PIRSF" id="PIRSF000098">
    <property type="entry name" value="Homoser_dehydrog"/>
    <property type="match status" value="1"/>
</dbReference>
<dbReference type="InterPro" id="IPR045865">
    <property type="entry name" value="ACT-like_dom_sf"/>
</dbReference>
<dbReference type="AlphaFoldDB" id="A0A2N5XYK1"/>
<keyword evidence="6" id="KW-0028">Amino-acid biosynthesis</keyword>
<evidence type="ECO:0000256" key="8">
    <source>
        <dbReference type="ARBA" id="ARBA00022857"/>
    </source>
</evidence>
<evidence type="ECO:0000256" key="6">
    <source>
        <dbReference type="ARBA" id="ARBA00022605"/>
    </source>
</evidence>
<gene>
    <name evidence="16" type="ORF">CWI75_16410</name>
</gene>
<dbReference type="PANTHER" id="PTHR43331:SF1">
    <property type="entry name" value="HOMOSERINE DEHYDROGENASE"/>
    <property type="match status" value="1"/>
</dbReference>
<feature type="binding site" evidence="13">
    <location>
        <position position="124"/>
    </location>
    <ligand>
        <name>NADPH</name>
        <dbReference type="ChEBI" id="CHEBI:57783"/>
    </ligand>
</feature>
<dbReference type="Gene3D" id="3.40.50.720">
    <property type="entry name" value="NAD(P)-binding Rossmann-like Domain"/>
    <property type="match status" value="1"/>
</dbReference>
<dbReference type="Pfam" id="PF01842">
    <property type="entry name" value="ACT"/>
    <property type="match status" value="1"/>
</dbReference>
<dbReference type="GO" id="GO:0009086">
    <property type="term" value="P:methionine biosynthetic process"/>
    <property type="evidence" value="ECO:0007669"/>
    <property type="project" value="UniProtKB-KW"/>
</dbReference>
<accession>A0A2N5XYK1</accession>
<feature type="domain" description="ACT" evidence="15">
    <location>
        <begin position="374"/>
        <end position="451"/>
    </location>
</feature>
<keyword evidence="10" id="KW-0486">Methionine biosynthesis</keyword>
<dbReference type="Gene3D" id="3.30.360.10">
    <property type="entry name" value="Dihydrodipicolinate Reductase, domain 2"/>
    <property type="match status" value="1"/>
</dbReference>
<comment type="similarity">
    <text evidence="3 14">Belongs to the homoserine dehydrogenase family.</text>
</comment>
<dbReference type="CDD" id="cd04881">
    <property type="entry name" value="ACT_HSDH-Hom"/>
    <property type="match status" value="1"/>
</dbReference>
<evidence type="ECO:0000313" key="16">
    <source>
        <dbReference type="EMBL" id="PLW81217.1"/>
    </source>
</evidence>
<dbReference type="EC" id="1.1.1.3" evidence="4"/>
<dbReference type="GO" id="GO:0009088">
    <property type="term" value="P:threonine biosynthetic process"/>
    <property type="evidence" value="ECO:0007669"/>
    <property type="project" value="UniProtKB-UniPathway"/>
</dbReference>
<comment type="pathway">
    <text evidence="1">Amino-acid biosynthesis; L-threonine biosynthesis; L-threonine from L-aspartate: step 3/5.</text>
</comment>
<evidence type="ECO:0000256" key="11">
    <source>
        <dbReference type="ARBA" id="ARBA00049031"/>
    </source>
</evidence>
<evidence type="ECO:0000256" key="12">
    <source>
        <dbReference type="PIRSR" id="PIRSR000098-1"/>
    </source>
</evidence>
<evidence type="ECO:0000256" key="1">
    <source>
        <dbReference type="ARBA" id="ARBA00005056"/>
    </source>
</evidence>
<dbReference type="OrthoDB" id="9808167at2"/>
<protein>
    <recommendedName>
        <fullName evidence="5">Homoserine dehydrogenase</fullName>
        <ecNumber evidence="4">1.1.1.3</ecNumber>
    </recommendedName>
</protein>
<evidence type="ECO:0000256" key="14">
    <source>
        <dbReference type="RuleBase" id="RU004171"/>
    </source>
</evidence>
<dbReference type="Proteomes" id="UP000234845">
    <property type="component" value="Unassembled WGS sequence"/>
</dbReference>
<dbReference type="InterPro" id="IPR001342">
    <property type="entry name" value="HDH_cat"/>
</dbReference>
<feature type="binding site" evidence="13">
    <location>
        <begin position="30"/>
        <end position="37"/>
    </location>
    <ligand>
        <name>NADP(+)</name>
        <dbReference type="ChEBI" id="CHEBI:58349"/>
    </ligand>
</feature>
<dbReference type="GO" id="GO:0050661">
    <property type="term" value="F:NADP binding"/>
    <property type="evidence" value="ECO:0007669"/>
    <property type="project" value="InterPro"/>
</dbReference>
<evidence type="ECO:0000256" key="3">
    <source>
        <dbReference type="ARBA" id="ARBA00006753"/>
    </source>
</evidence>
<keyword evidence="17" id="KW-1185">Reference proteome</keyword>
<dbReference type="Gene3D" id="3.30.70.260">
    <property type="match status" value="1"/>
</dbReference>
<dbReference type="SUPFAM" id="SSF51735">
    <property type="entry name" value="NAD(P)-binding Rossmann-fold domains"/>
    <property type="match status" value="1"/>
</dbReference>
<evidence type="ECO:0000256" key="7">
    <source>
        <dbReference type="ARBA" id="ARBA00022697"/>
    </source>
</evidence>
<dbReference type="UniPathway" id="UPA00051">
    <property type="reaction ID" value="UER00465"/>
</dbReference>
<comment type="catalytic activity">
    <reaction evidence="11">
        <text>L-homoserine + NAD(+) = L-aspartate 4-semialdehyde + NADH + H(+)</text>
        <dbReference type="Rhea" id="RHEA:15757"/>
        <dbReference type="ChEBI" id="CHEBI:15378"/>
        <dbReference type="ChEBI" id="CHEBI:57476"/>
        <dbReference type="ChEBI" id="CHEBI:57540"/>
        <dbReference type="ChEBI" id="CHEBI:57945"/>
        <dbReference type="ChEBI" id="CHEBI:537519"/>
        <dbReference type="EC" id="1.1.1.3"/>
    </reaction>
    <physiologicalReaction direction="right-to-left" evidence="11">
        <dbReference type="Rhea" id="RHEA:15759"/>
    </physiologicalReaction>
</comment>
<keyword evidence="9 16" id="KW-0560">Oxidoreductase</keyword>
<proteinExistence type="inferred from homology"/>
<keyword evidence="7" id="KW-0791">Threonine biosynthesis</keyword>
<feature type="binding site" evidence="13">
    <location>
        <position position="209"/>
    </location>
    <ligand>
        <name>L-homoserine</name>
        <dbReference type="ChEBI" id="CHEBI:57476"/>
    </ligand>
</feature>
<dbReference type="SUPFAM" id="SSF55347">
    <property type="entry name" value="Glyceraldehyde-3-phosphate dehydrogenase-like, C-terminal domain"/>
    <property type="match status" value="1"/>
</dbReference>
<dbReference type="InterPro" id="IPR016204">
    <property type="entry name" value="HDH"/>
</dbReference>
<evidence type="ECO:0000259" key="15">
    <source>
        <dbReference type="PROSITE" id="PS51671"/>
    </source>
</evidence>
<dbReference type="NCBIfam" id="NF004976">
    <property type="entry name" value="PRK06349.1"/>
    <property type="match status" value="1"/>
</dbReference>
<sequence>MATPDSRDHTIIQLPEAISINLQAVRIGICGLGTVGSGTFNVLRENAGEIAARAQAPVLVVHVGARRDNPACDLTGVRVSRDIFAVATDPEVDVLVELIGGTTVARELIETAIRAGKHVVTANKALIAEFGNELFALAAEYNVAVRYEAAVAGGIPIIKALREGLAGNRIEWLAGIINGTGNFILSEMRDHGREFADVLAEAQALGYAEADPTFDVEGIDAAHKLVILASLAFGIPLQFSSVYTEGITGVTPQDLRYAEELGYRIKHLGIAKQGDRGVELRVHPTLIPADRLLANVNGVKNAVLVEGSAVGSTLYYGAGAGGKPTASAVVADLVDLARDLSAGQISRVPSLSFCHESLQDLPIVPMAEVETSWYLRMEADDRPGVLSRIATIFSDQGISIEALIQKAPQAGQTRVPLIVLTNRAPQGKVDIAVQQIEELDSVAGRVTRIRVEVLDG</sequence>
<dbReference type="InterPro" id="IPR005106">
    <property type="entry name" value="Asp/hSer_DH_NAD-bd"/>
</dbReference>
<dbReference type="PROSITE" id="PS01042">
    <property type="entry name" value="HOMOSER_DHGENASE"/>
    <property type="match status" value="1"/>
</dbReference>
<dbReference type="InterPro" id="IPR019811">
    <property type="entry name" value="HDH_CS"/>
</dbReference>
<evidence type="ECO:0000256" key="10">
    <source>
        <dbReference type="ARBA" id="ARBA00023167"/>
    </source>
</evidence>